<evidence type="ECO:0000256" key="6">
    <source>
        <dbReference type="ARBA" id="ARBA00023065"/>
    </source>
</evidence>
<gene>
    <name evidence="11" type="ORF">GCM10011390_40980</name>
</gene>
<comment type="similarity">
    <text evidence="1 10">Belongs to the alphaproteobacteria porin family.</text>
</comment>
<reference evidence="11" key="1">
    <citation type="journal article" date="2014" name="Int. J. Syst. Evol. Microbiol.">
        <title>Complete genome sequence of Corynebacterium casei LMG S-19264T (=DSM 44701T), isolated from a smear-ripened cheese.</title>
        <authorList>
            <consortium name="US DOE Joint Genome Institute (JGI-PGF)"/>
            <person name="Walter F."/>
            <person name="Albersmeier A."/>
            <person name="Kalinowski J."/>
            <person name="Ruckert C."/>
        </authorList>
    </citation>
    <scope>NUCLEOTIDE SEQUENCE</scope>
    <source>
        <strain evidence="11">CGMCC 1.15367</strain>
    </source>
</reference>
<feature type="signal peptide" evidence="10">
    <location>
        <begin position="1"/>
        <end position="23"/>
    </location>
</feature>
<keyword evidence="6 10" id="KW-0406">Ion transport</keyword>
<dbReference type="InterPro" id="IPR003684">
    <property type="entry name" value="Porin_alphabac"/>
</dbReference>
<reference evidence="11" key="2">
    <citation type="submission" date="2020-09" db="EMBL/GenBank/DDBJ databases">
        <authorList>
            <person name="Sun Q."/>
            <person name="Zhou Y."/>
        </authorList>
    </citation>
    <scope>NUCLEOTIDE SEQUENCE</scope>
    <source>
        <strain evidence="11">CGMCC 1.15367</strain>
    </source>
</reference>
<dbReference type="GO" id="GO:0009279">
    <property type="term" value="C:cell outer membrane"/>
    <property type="evidence" value="ECO:0007669"/>
    <property type="project" value="UniProtKB-SubCell"/>
</dbReference>
<evidence type="ECO:0000313" key="12">
    <source>
        <dbReference type="Proteomes" id="UP000644699"/>
    </source>
</evidence>
<keyword evidence="4 10" id="KW-0812">Transmembrane</keyword>
<comment type="function">
    <text evidence="10">Forms passive diffusion pores that allow small molecular weight hydrophilic materials across the outer membrane.</text>
</comment>
<keyword evidence="12" id="KW-1185">Reference proteome</keyword>
<feature type="chain" id="PRO_5038167982" description="Porin" evidence="10">
    <location>
        <begin position="24"/>
        <end position="417"/>
    </location>
</feature>
<evidence type="ECO:0000256" key="4">
    <source>
        <dbReference type="ARBA" id="ARBA00022692"/>
    </source>
</evidence>
<keyword evidence="9 10" id="KW-0998">Cell outer membrane</keyword>
<dbReference type="GO" id="GO:0046930">
    <property type="term" value="C:pore complex"/>
    <property type="evidence" value="ECO:0007669"/>
    <property type="project" value="UniProtKB-KW"/>
</dbReference>
<name>A0A916ZXC4_9HYPH</name>
<evidence type="ECO:0000256" key="5">
    <source>
        <dbReference type="ARBA" id="ARBA00022729"/>
    </source>
</evidence>
<dbReference type="EMBL" id="BMIQ01000007">
    <property type="protein sequence ID" value="GGE17642.1"/>
    <property type="molecule type" value="Genomic_DNA"/>
</dbReference>
<dbReference type="AlphaFoldDB" id="A0A916ZXC4"/>
<dbReference type="Proteomes" id="UP000644699">
    <property type="component" value="Unassembled WGS sequence"/>
</dbReference>
<keyword evidence="5 10" id="KW-0732">Signal</keyword>
<evidence type="ECO:0000256" key="3">
    <source>
        <dbReference type="ARBA" id="ARBA00022452"/>
    </source>
</evidence>
<evidence type="ECO:0000313" key="11">
    <source>
        <dbReference type="EMBL" id="GGE17642.1"/>
    </source>
</evidence>
<comment type="caution">
    <text evidence="11">The sequence shown here is derived from an EMBL/GenBank/DDBJ whole genome shotgun (WGS) entry which is preliminary data.</text>
</comment>
<keyword evidence="3 10" id="KW-1134">Transmembrane beta strand</keyword>
<evidence type="ECO:0000256" key="8">
    <source>
        <dbReference type="ARBA" id="ARBA00023136"/>
    </source>
</evidence>
<evidence type="ECO:0000256" key="2">
    <source>
        <dbReference type="ARBA" id="ARBA00022448"/>
    </source>
</evidence>
<evidence type="ECO:0000256" key="10">
    <source>
        <dbReference type="RuleBase" id="RU364005"/>
    </source>
</evidence>
<comment type="subcellular location">
    <subcellularLocation>
        <location evidence="10">Cell outer membrane</location>
        <topology evidence="10">Multi-pass membrane protein</topology>
    </subcellularLocation>
</comment>
<keyword evidence="8 10" id="KW-0472">Membrane</keyword>
<keyword evidence="2 10" id="KW-0813">Transport</keyword>
<protein>
    <recommendedName>
        <fullName evidence="10">Porin</fullName>
    </recommendedName>
</protein>
<evidence type="ECO:0000256" key="7">
    <source>
        <dbReference type="ARBA" id="ARBA00023114"/>
    </source>
</evidence>
<accession>A0A916ZXC4</accession>
<sequence length="417" mass="45095">MDRGRIGLASLGLVAALGGTARAADAPVTMVEPEPAEYVRVCDVYGKGFFYIPGTETCLQFGGYVRFRVGGNSREFTPDPDGPYDAVYGTAMRTRLDMDAREETELGTLRAKIRLEANQILSQSAAFTVKEGFLQLGGLTVGTADSLWTNEDGGVSDGLLLEENDWAAGDFQTNRISYAYSVGKLTGILSVEDDGTGDWRPDVLGKLVYADGGLKAYLMGAYDEQQYDGLQGYANYLNRFTGRDPDGAFDGAIEFQPDNYAPGDDAFVLKGGVQLQDLLLDGSIFKVEGHYAFDPSIYAVVTSLSGSFGFGQSYLDPSVIPSKFQIGAAYSQEVGKFTFVVSGAYGQTEDLNVAYANGVNLAAADGESYFAVGGDINYKVTENFTITGEVTYRDLDLPAGIDDFDRTFGFLQFRRNF</sequence>
<comment type="domain">
    <text evidence="10">Consists of 16-stranded beta-barrel sheets, with large surface-exposed loops, that form a transmembrane pore at the center of each barrel. The pore is partially ocluded by a peptide loop that folds into the pore lumen.</text>
</comment>
<evidence type="ECO:0000256" key="9">
    <source>
        <dbReference type="ARBA" id="ARBA00023237"/>
    </source>
</evidence>
<keyword evidence="7 10" id="KW-0626">Porin</keyword>
<dbReference type="GO" id="GO:0015288">
    <property type="term" value="F:porin activity"/>
    <property type="evidence" value="ECO:0007669"/>
    <property type="project" value="UniProtKB-KW"/>
</dbReference>
<dbReference type="RefSeq" id="WP_188911764.1">
    <property type="nucleotide sequence ID" value="NZ_BMIQ01000007.1"/>
</dbReference>
<evidence type="ECO:0000256" key="1">
    <source>
        <dbReference type="ARBA" id="ARBA00009521"/>
    </source>
</evidence>
<organism evidence="11 12">
    <name type="scientific">Aureimonas endophytica</name>
    <dbReference type="NCBI Taxonomy" id="2027858"/>
    <lineage>
        <taxon>Bacteria</taxon>
        <taxon>Pseudomonadati</taxon>
        <taxon>Pseudomonadota</taxon>
        <taxon>Alphaproteobacteria</taxon>
        <taxon>Hyphomicrobiales</taxon>
        <taxon>Aurantimonadaceae</taxon>
        <taxon>Aureimonas</taxon>
    </lineage>
</organism>
<proteinExistence type="inferred from homology"/>
<dbReference type="GO" id="GO:0006811">
    <property type="term" value="P:monoatomic ion transport"/>
    <property type="evidence" value="ECO:0007669"/>
    <property type="project" value="UniProtKB-KW"/>
</dbReference>
<dbReference type="Pfam" id="PF02530">
    <property type="entry name" value="Porin_2"/>
    <property type="match status" value="1"/>
</dbReference>